<dbReference type="EMBL" id="JAHRIN010000010">
    <property type="protein sequence ID" value="MEQ2190362.1"/>
    <property type="molecule type" value="Genomic_DNA"/>
</dbReference>
<dbReference type="PANTHER" id="PTHR32086">
    <property type="entry name" value="FANCONI ANEMIA GROUP D2 PROTEIN"/>
    <property type="match status" value="1"/>
</dbReference>
<proteinExistence type="inferred from homology"/>
<keyword evidence="3" id="KW-0832">Ubl conjugation</keyword>
<keyword evidence="4" id="KW-0539">Nucleus</keyword>
<evidence type="ECO:0000313" key="6">
    <source>
        <dbReference type="EMBL" id="MEQ2190362.1"/>
    </source>
</evidence>
<comment type="similarity">
    <text evidence="5">Belongs to the Fanconi anemia protein FANCD2 family.</text>
</comment>
<comment type="subcellular location">
    <subcellularLocation>
        <location evidence="1">Nucleus</location>
    </subcellularLocation>
</comment>
<keyword evidence="7" id="KW-1185">Reference proteome</keyword>
<organism evidence="6 7">
    <name type="scientific">Xenoophorus captivus</name>
    <dbReference type="NCBI Taxonomy" id="1517983"/>
    <lineage>
        <taxon>Eukaryota</taxon>
        <taxon>Metazoa</taxon>
        <taxon>Chordata</taxon>
        <taxon>Craniata</taxon>
        <taxon>Vertebrata</taxon>
        <taxon>Euteleostomi</taxon>
        <taxon>Actinopterygii</taxon>
        <taxon>Neopterygii</taxon>
        <taxon>Teleostei</taxon>
        <taxon>Neoteleostei</taxon>
        <taxon>Acanthomorphata</taxon>
        <taxon>Ovalentaria</taxon>
        <taxon>Atherinomorphae</taxon>
        <taxon>Cyprinodontiformes</taxon>
        <taxon>Goodeidae</taxon>
        <taxon>Xenoophorus</taxon>
    </lineage>
</organism>
<reference evidence="6 7" key="1">
    <citation type="submission" date="2021-06" db="EMBL/GenBank/DDBJ databases">
        <authorList>
            <person name="Palmer J.M."/>
        </authorList>
    </citation>
    <scope>NUCLEOTIDE SEQUENCE [LARGE SCALE GENOMIC DNA]</scope>
    <source>
        <strain evidence="6 7">XC_2019</strain>
        <tissue evidence="6">Muscle</tissue>
    </source>
</reference>
<evidence type="ECO:0000256" key="5">
    <source>
        <dbReference type="ARBA" id="ARBA00093456"/>
    </source>
</evidence>
<evidence type="ECO:0000313" key="7">
    <source>
        <dbReference type="Proteomes" id="UP001434883"/>
    </source>
</evidence>
<comment type="caution">
    <text evidence="6">The sequence shown here is derived from an EMBL/GenBank/DDBJ whole genome shotgun (WGS) entry which is preliminary data.</text>
</comment>
<dbReference type="Pfam" id="PF14631">
    <property type="entry name" value="FancD2"/>
    <property type="match status" value="3"/>
</dbReference>
<dbReference type="Proteomes" id="UP001434883">
    <property type="component" value="Unassembled WGS sequence"/>
</dbReference>
<evidence type="ECO:0000256" key="2">
    <source>
        <dbReference type="ARBA" id="ARBA00022499"/>
    </source>
</evidence>
<accession>A0ABV0Q4C4</accession>
<evidence type="ECO:0000256" key="1">
    <source>
        <dbReference type="ARBA" id="ARBA00004123"/>
    </source>
</evidence>
<sequence>MELVSVAPVEVQRDIITSLPEILEDSQHDDTARELKYGLALLQENTQLTVPILDALSSLNLSSSLLTEVREAVMATLAAVQLEDLPVMRGYFPSILALAQSLLRSPDPCVVPFGGHMYRHSFIEFDSYCQQVTALLELVKSSSESSPEAAALYYDELANLIWSSALDPQVQPEEATEADETQQVREEVLLGPTELVFLLDDMLHKLEFSLTAAPAKRAPFLKVQTKCKYFQNYKEIKCI</sequence>
<name>A0ABV0Q4C4_9TELE</name>
<dbReference type="PANTHER" id="PTHR32086:SF0">
    <property type="entry name" value="FANCONI ANEMIA GROUP D2 PROTEIN"/>
    <property type="match status" value="1"/>
</dbReference>
<protein>
    <submittedName>
        <fullName evidence="6">Uncharacterized protein</fullName>
    </submittedName>
</protein>
<dbReference type="InterPro" id="IPR029448">
    <property type="entry name" value="FANCD2"/>
</dbReference>
<evidence type="ECO:0000256" key="4">
    <source>
        <dbReference type="ARBA" id="ARBA00023242"/>
    </source>
</evidence>
<gene>
    <name evidence="6" type="ORF">XENOCAPTIV_000958</name>
</gene>
<evidence type="ECO:0000256" key="3">
    <source>
        <dbReference type="ARBA" id="ARBA00022843"/>
    </source>
</evidence>
<keyword evidence="2" id="KW-1017">Isopeptide bond</keyword>